<sequence length="96" mass="10709">MLPQTQSPVEGPFKFRTDRDDGSSAAARACYAAAVGAQTQWRGALQRQERHSYRSDIGGKWPRDSFHDVSRPSATALLFEHLLKPGIDCVIITFNF</sequence>
<proteinExistence type="predicted"/>
<feature type="region of interest" description="Disordered" evidence="1">
    <location>
        <begin position="1"/>
        <end position="20"/>
    </location>
</feature>
<evidence type="ECO:0000313" key="2">
    <source>
        <dbReference type="EMBL" id="GBP64721.1"/>
    </source>
</evidence>
<dbReference type="Proteomes" id="UP000299102">
    <property type="component" value="Unassembled WGS sequence"/>
</dbReference>
<protein>
    <submittedName>
        <fullName evidence="2">Uncharacterized protein</fullName>
    </submittedName>
</protein>
<comment type="caution">
    <text evidence="2">The sequence shown here is derived from an EMBL/GenBank/DDBJ whole genome shotgun (WGS) entry which is preliminary data.</text>
</comment>
<keyword evidence="3" id="KW-1185">Reference proteome</keyword>
<accession>A0A4C1XLS9</accession>
<organism evidence="2 3">
    <name type="scientific">Eumeta variegata</name>
    <name type="common">Bagworm moth</name>
    <name type="synonym">Eumeta japonica</name>
    <dbReference type="NCBI Taxonomy" id="151549"/>
    <lineage>
        <taxon>Eukaryota</taxon>
        <taxon>Metazoa</taxon>
        <taxon>Ecdysozoa</taxon>
        <taxon>Arthropoda</taxon>
        <taxon>Hexapoda</taxon>
        <taxon>Insecta</taxon>
        <taxon>Pterygota</taxon>
        <taxon>Neoptera</taxon>
        <taxon>Endopterygota</taxon>
        <taxon>Lepidoptera</taxon>
        <taxon>Glossata</taxon>
        <taxon>Ditrysia</taxon>
        <taxon>Tineoidea</taxon>
        <taxon>Psychidae</taxon>
        <taxon>Oiketicinae</taxon>
        <taxon>Eumeta</taxon>
    </lineage>
</organism>
<name>A0A4C1XLS9_EUMVA</name>
<reference evidence="2 3" key="1">
    <citation type="journal article" date="2019" name="Commun. Biol.">
        <title>The bagworm genome reveals a unique fibroin gene that provides high tensile strength.</title>
        <authorList>
            <person name="Kono N."/>
            <person name="Nakamura H."/>
            <person name="Ohtoshi R."/>
            <person name="Tomita M."/>
            <person name="Numata K."/>
            <person name="Arakawa K."/>
        </authorList>
    </citation>
    <scope>NUCLEOTIDE SEQUENCE [LARGE SCALE GENOMIC DNA]</scope>
</reference>
<evidence type="ECO:0000256" key="1">
    <source>
        <dbReference type="SAM" id="MobiDB-lite"/>
    </source>
</evidence>
<evidence type="ECO:0000313" key="3">
    <source>
        <dbReference type="Proteomes" id="UP000299102"/>
    </source>
</evidence>
<dbReference type="EMBL" id="BGZK01000907">
    <property type="protein sequence ID" value="GBP64721.1"/>
    <property type="molecule type" value="Genomic_DNA"/>
</dbReference>
<dbReference type="AlphaFoldDB" id="A0A4C1XLS9"/>
<gene>
    <name evidence="2" type="ORF">EVAR_56753_1</name>
</gene>